<accession>M0B5F6</accession>
<sequence length="384" mass="42479">MPSRSIALVLLASELDRTHAAHEAVHNFVDIYEREADRIVIVGPETIDIDRSAVEPVPVERPTSSAVPSRVLSYVRYQLRIAAALWRRRHTTETVFFHIGGSMLLLPLLANKLARLQTLVFVLGSIEDGFYAQHGETFLTRQFGRAIALVEGVTCTLADDVLLLSKRMNTPGLPWPFSPTTQAANLNYIDCTAFAKRTPVEERSTDVVFVGRFAAVKGVDRIVRTLPELVESNPDIRVTLIGAGSLFPEVEAVVERHDLSDNVTLTGWVDHEELPAYLDDAKVLLLPSESEGVPKALLEAMACGTVPVATPVGGVPDIVTDGKDGVLLRETNSAAIDRTISRVLERDDLGDLSDTARETIRREHAYPVVRDRYHRILHDSTRQR</sequence>
<dbReference type="eggNOG" id="arCOG01407">
    <property type="taxonomic scope" value="Archaea"/>
</dbReference>
<evidence type="ECO:0000313" key="5">
    <source>
        <dbReference type="Proteomes" id="UP000011554"/>
    </source>
</evidence>
<evidence type="ECO:0000256" key="1">
    <source>
        <dbReference type="ARBA" id="ARBA00022676"/>
    </source>
</evidence>
<dbReference type="STRING" id="29540.C481_00745"/>
<dbReference type="EMBL" id="AOIO01000003">
    <property type="protein sequence ID" value="ELZ06015.1"/>
    <property type="molecule type" value="Genomic_DNA"/>
</dbReference>
<keyword evidence="5" id="KW-1185">Reference proteome</keyword>
<dbReference type="Pfam" id="PF00534">
    <property type="entry name" value="Glycos_transf_1"/>
    <property type="match status" value="1"/>
</dbReference>
<dbReference type="PANTHER" id="PTHR12526:SF510">
    <property type="entry name" value="D-INOSITOL 3-PHOSPHATE GLYCOSYLTRANSFERASE"/>
    <property type="match status" value="1"/>
</dbReference>
<dbReference type="Proteomes" id="UP000011554">
    <property type="component" value="Unassembled WGS sequence"/>
</dbReference>
<reference evidence="4 5" key="1">
    <citation type="journal article" date="2014" name="PLoS Genet.">
        <title>Phylogenetically driven sequencing of extremely halophilic archaea reveals strategies for static and dynamic osmo-response.</title>
        <authorList>
            <person name="Becker E.A."/>
            <person name="Seitzer P.M."/>
            <person name="Tritt A."/>
            <person name="Larsen D."/>
            <person name="Krusor M."/>
            <person name="Yao A.I."/>
            <person name="Wu D."/>
            <person name="Madern D."/>
            <person name="Eisen J.A."/>
            <person name="Darling A.E."/>
            <person name="Facciotti M.T."/>
        </authorList>
    </citation>
    <scope>NUCLEOTIDE SEQUENCE [LARGE SCALE GENOMIC DNA]</scope>
    <source>
        <strain evidence="4 5">DSM 12278</strain>
    </source>
</reference>
<evidence type="ECO:0000313" key="4">
    <source>
        <dbReference type="EMBL" id="ELZ06015.1"/>
    </source>
</evidence>
<dbReference type="SUPFAM" id="SSF53756">
    <property type="entry name" value="UDP-Glycosyltransferase/glycogen phosphorylase"/>
    <property type="match status" value="1"/>
</dbReference>
<dbReference type="PATRIC" id="fig|29540.5.peg.154"/>
<dbReference type="CDD" id="cd03801">
    <property type="entry name" value="GT4_PimA-like"/>
    <property type="match status" value="1"/>
</dbReference>
<dbReference type="InterPro" id="IPR001296">
    <property type="entry name" value="Glyco_trans_1"/>
</dbReference>
<keyword evidence="2 4" id="KW-0808">Transferase</keyword>
<feature type="domain" description="Glycosyl transferase family 1" evidence="3">
    <location>
        <begin position="197"/>
        <end position="348"/>
    </location>
</feature>
<dbReference type="Gene3D" id="3.40.50.2000">
    <property type="entry name" value="Glycogen Phosphorylase B"/>
    <property type="match status" value="2"/>
</dbReference>
<dbReference type="OrthoDB" id="131038at2157"/>
<protein>
    <submittedName>
        <fullName evidence="4">Glycosyl transferase, group 1</fullName>
    </submittedName>
</protein>
<name>M0B5F6_NATA1</name>
<dbReference type="GO" id="GO:0016757">
    <property type="term" value="F:glycosyltransferase activity"/>
    <property type="evidence" value="ECO:0007669"/>
    <property type="project" value="UniProtKB-KW"/>
</dbReference>
<evidence type="ECO:0000256" key="2">
    <source>
        <dbReference type="ARBA" id="ARBA00022679"/>
    </source>
</evidence>
<keyword evidence="1" id="KW-0328">Glycosyltransferase</keyword>
<organism evidence="4 5">
    <name type="scientific">Natrialba asiatica (strain ATCC 700177 / DSM 12278 / JCM 9576 / FERM P-10747 / NBRC 102637 / 172P1)</name>
    <dbReference type="NCBI Taxonomy" id="29540"/>
    <lineage>
        <taxon>Archaea</taxon>
        <taxon>Methanobacteriati</taxon>
        <taxon>Methanobacteriota</taxon>
        <taxon>Stenosarchaea group</taxon>
        <taxon>Halobacteria</taxon>
        <taxon>Halobacteriales</taxon>
        <taxon>Natrialbaceae</taxon>
        <taxon>Natrialba</taxon>
    </lineage>
</organism>
<dbReference type="PANTHER" id="PTHR12526">
    <property type="entry name" value="GLYCOSYLTRANSFERASE"/>
    <property type="match status" value="1"/>
</dbReference>
<dbReference type="AlphaFoldDB" id="M0B5F6"/>
<evidence type="ECO:0000259" key="3">
    <source>
        <dbReference type="Pfam" id="PF00534"/>
    </source>
</evidence>
<comment type="caution">
    <text evidence="4">The sequence shown here is derived from an EMBL/GenBank/DDBJ whole genome shotgun (WGS) entry which is preliminary data.</text>
</comment>
<proteinExistence type="predicted"/>
<gene>
    <name evidence="4" type="ORF">C481_00745</name>
</gene>
<dbReference type="RefSeq" id="WP_006106822.1">
    <property type="nucleotide sequence ID" value="NZ_AOIO01000003.1"/>
</dbReference>